<gene>
    <name evidence="1" type="ORF">OLC1_LOCUS7913</name>
</gene>
<reference evidence="1" key="1">
    <citation type="submission" date="2023-03" db="EMBL/GenBank/DDBJ databases">
        <authorList>
            <person name="Julca I."/>
        </authorList>
    </citation>
    <scope>NUCLEOTIDE SEQUENCE</scope>
</reference>
<dbReference type="CDD" id="cd00303">
    <property type="entry name" value="retropepsin_like"/>
    <property type="match status" value="1"/>
</dbReference>
<keyword evidence="2" id="KW-1185">Reference proteome</keyword>
<dbReference type="EMBL" id="OX459120">
    <property type="protein sequence ID" value="CAI9097425.1"/>
    <property type="molecule type" value="Genomic_DNA"/>
</dbReference>
<proteinExistence type="predicted"/>
<sequence length="339" mass="37839">MVVISYKNPSAGDSSNPAVGRRMILPGRIKDGKLRIFLDTGSRDYNFINPSQASSLGLPITDLIPPIEVEGFGEHHFSITKVCHGVEVILDGVVDRPNRLELMIGDNHNDDHEIDGHSRTLKAAYMDASGGGSLTKRVACSSLPRVNIVLVGYLKDRLERQVIAMFDTGSNCSFISPSTVEEFGLKPISIKSFESTGFSGKGGVVSQMCQVDWSFDDMGFSFDLNISNLGLKGQMDMLIGVDWMYYYSPIYFDLVQVKVGILYDGQLRFIQGWKSQRSKRRSIDYISFSVFSLLLRILLWEYHKAKNSSDVALSLFTSIICRMQCGLFKGKEYLCSSKK</sequence>
<evidence type="ECO:0000313" key="1">
    <source>
        <dbReference type="EMBL" id="CAI9097425.1"/>
    </source>
</evidence>
<organism evidence="1 2">
    <name type="scientific">Oldenlandia corymbosa var. corymbosa</name>
    <dbReference type="NCBI Taxonomy" id="529605"/>
    <lineage>
        <taxon>Eukaryota</taxon>
        <taxon>Viridiplantae</taxon>
        <taxon>Streptophyta</taxon>
        <taxon>Embryophyta</taxon>
        <taxon>Tracheophyta</taxon>
        <taxon>Spermatophyta</taxon>
        <taxon>Magnoliopsida</taxon>
        <taxon>eudicotyledons</taxon>
        <taxon>Gunneridae</taxon>
        <taxon>Pentapetalae</taxon>
        <taxon>asterids</taxon>
        <taxon>lamiids</taxon>
        <taxon>Gentianales</taxon>
        <taxon>Rubiaceae</taxon>
        <taxon>Rubioideae</taxon>
        <taxon>Spermacoceae</taxon>
        <taxon>Hedyotis-Oldenlandia complex</taxon>
        <taxon>Oldenlandia</taxon>
    </lineage>
</organism>
<evidence type="ECO:0000313" key="2">
    <source>
        <dbReference type="Proteomes" id="UP001161247"/>
    </source>
</evidence>
<accession>A0AAV1CQU8</accession>
<dbReference type="Proteomes" id="UP001161247">
    <property type="component" value="Chromosome 3"/>
</dbReference>
<name>A0AAV1CQU8_OLDCO</name>
<dbReference type="Gene3D" id="2.40.70.10">
    <property type="entry name" value="Acid Proteases"/>
    <property type="match status" value="1"/>
</dbReference>
<dbReference type="SUPFAM" id="SSF50630">
    <property type="entry name" value="Acid proteases"/>
    <property type="match status" value="1"/>
</dbReference>
<protein>
    <submittedName>
        <fullName evidence="1">OLC1v1033854C1</fullName>
    </submittedName>
</protein>
<dbReference type="InterPro" id="IPR021109">
    <property type="entry name" value="Peptidase_aspartic_dom_sf"/>
</dbReference>
<dbReference type="AlphaFoldDB" id="A0AAV1CQU8"/>